<protein>
    <submittedName>
        <fullName evidence="1">Uncharacterized protein</fullName>
    </submittedName>
</protein>
<reference evidence="1 2" key="1">
    <citation type="journal article" date="2016" name="J. Gen. Virol.">
        <title>Genomic characterization of a novel poxvirus from a flying fox: evidence for a new genus?</title>
        <authorList>
            <person name="O'Dea M.A."/>
            <person name="Tu S.L."/>
            <person name="Pang S."/>
            <person name="De Ridder T."/>
            <person name="Jackson B."/>
            <person name="Upton C."/>
        </authorList>
    </citation>
    <scope>NUCLEOTIDE SEQUENCE [LARGE SCALE GENOMIC DNA]</scope>
    <source>
        <strain evidence="1 2">Australia</strain>
    </source>
</reference>
<evidence type="ECO:0000313" key="2">
    <source>
        <dbReference type="Proteomes" id="UP000203626"/>
    </source>
</evidence>
<dbReference type="GeneID" id="28340466"/>
<proteinExistence type="predicted"/>
<sequence>MYSKALIAAVSVLVYAYAYSNTHATLQKNTYKNKDYVIRMCVPPNASLPIKITCSAKVKSPNVFDNLYWLECNHTEYHLGDCSFLRPACCDEHYRRINRTRLVLKQPWDHELRSTLIINNDTNIIDPIFKCVYRTEGLPNIMINITKFINESDHQGYKVCKRYNNTDYNIIRTDEE</sequence>
<dbReference type="EMBL" id="KU980965">
    <property type="protein sequence ID" value="ANS71223.1"/>
    <property type="molecule type" value="Genomic_DNA"/>
</dbReference>
<organism evidence="1 2">
    <name type="scientific">Pteropox virus</name>
    <dbReference type="NCBI Taxonomy" id="1873698"/>
    <lineage>
        <taxon>Viruses</taxon>
        <taxon>Varidnaviria</taxon>
        <taxon>Bamfordvirae</taxon>
        <taxon>Nucleocytoviricota</taxon>
        <taxon>Pokkesviricetes</taxon>
        <taxon>Chitovirales</taxon>
        <taxon>Poxviridae</taxon>
        <taxon>Chordopoxvirinae</taxon>
        <taxon>Pteropopoxvirus</taxon>
        <taxon>Pteropopoxvirus pteropox</taxon>
    </lineage>
</organism>
<dbReference type="KEGG" id="vg:28340466"/>
<keyword evidence="2" id="KW-1185">Reference proteome</keyword>
<name>A0A1B1MRM8_9POXV</name>
<accession>A0A1B1MRM8</accession>
<dbReference type="Proteomes" id="UP000203626">
    <property type="component" value="Segment"/>
</dbReference>
<dbReference type="RefSeq" id="YP_009268854.1">
    <property type="nucleotide sequence ID" value="NC_030656.1"/>
</dbReference>
<gene>
    <name evidence="1" type="ORF">PTPV-Aus-139</name>
</gene>
<evidence type="ECO:0000313" key="1">
    <source>
        <dbReference type="EMBL" id="ANS71223.1"/>
    </source>
</evidence>